<dbReference type="EMBL" id="SSSN01000003">
    <property type="protein sequence ID" value="THG35237.1"/>
    <property type="molecule type" value="Genomic_DNA"/>
</dbReference>
<accession>A0A4V3WUC3</accession>
<evidence type="ECO:0000313" key="2">
    <source>
        <dbReference type="Proteomes" id="UP000307380"/>
    </source>
</evidence>
<dbReference type="Proteomes" id="UP000307380">
    <property type="component" value="Unassembled WGS sequence"/>
</dbReference>
<name>A0A4V3WUC3_9MICO</name>
<comment type="caution">
    <text evidence="1">The sequence shown here is derived from an EMBL/GenBank/DDBJ whole genome shotgun (WGS) entry which is preliminary data.</text>
</comment>
<dbReference type="OrthoDB" id="5007400at2"/>
<evidence type="ECO:0000313" key="1">
    <source>
        <dbReference type="EMBL" id="THG35237.1"/>
    </source>
</evidence>
<evidence type="ECO:0008006" key="3">
    <source>
        <dbReference type="Google" id="ProtNLM"/>
    </source>
</evidence>
<protein>
    <recommendedName>
        <fullName evidence="3">Fe-S oxidoreductase</fullName>
    </recommendedName>
</protein>
<organism evidence="1 2">
    <name type="scientific">Orlajensenia flava</name>
    <dbReference type="NCBI Taxonomy" id="2565934"/>
    <lineage>
        <taxon>Bacteria</taxon>
        <taxon>Bacillati</taxon>
        <taxon>Actinomycetota</taxon>
        <taxon>Actinomycetes</taxon>
        <taxon>Micrococcales</taxon>
        <taxon>Microbacteriaceae</taxon>
        <taxon>Orlajensenia</taxon>
    </lineage>
</organism>
<reference evidence="1 2" key="1">
    <citation type="submission" date="2019-04" db="EMBL/GenBank/DDBJ databases">
        <authorList>
            <person name="Jiang L."/>
        </authorList>
    </citation>
    <scope>NUCLEOTIDE SEQUENCE [LARGE SCALE GENOMIC DNA]</scope>
    <source>
        <strain evidence="1 2">YIM 131861</strain>
    </source>
</reference>
<dbReference type="AlphaFoldDB" id="A0A4V3WUC3"/>
<proteinExistence type="predicted"/>
<gene>
    <name evidence="1" type="ORF">E6C70_04025</name>
</gene>
<keyword evidence="2" id="KW-1185">Reference proteome</keyword>
<dbReference type="RefSeq" id="WP_136422450.1">
    <property type="nucleotide sequence ID" value="NZ_OZ241748.1"/>
</dbReference>
<sequence>MQLGTRWPYRSTERPTGLPDVVLMAVDAVETDEELVPDATGEWRWTLTWLEGRPVIELDDGTVIRYNAEDDAATITLPAAAIDDEDDW</sequence>